<accession>A0A135L244</accession>
<dbReference type="SUPFAM" id="SSF56112">
    <property type="entry name" value="Protein kinase-like (PK-like)"/>
    <property type="match status" value="1"/>
</dbReference>
<evidence type="ECO:0000259" key="1">
    <source>
        <dbReference type="Pfam" id="PF01636"/>
    </source>
</evidence>
<dbReference type="GO" id="GO:0042601">
    <property type="term" value="C:endospore-forming forespore"/>
    <property type="evidence" value="ECO:0007669"/>
    <property type="project" value="TreeGrafter"/>
</dbReference>
<dbReference type="Gene3D" id="3.90.1200.10">
    <property type="match status" value="1"/>
</dbReference>
<proteinExistence type="predicted"/>
<comment type="caution">
    <text evidence="2">The sequence shown here is derived from an EMBL/GenBank/DDBJ whole genome shotgun (WGS) entry which is preliminary data.</text>
</comment>
<dbReference type="PANTHER" id="PTHR39179:SF3">
    <property type="entry name" value="COTS-RELATED PROTEIN"/>
    <property type="match status" value="1"/>
</dbReference>
<dbReference type="Pfam" id="PF01636">
    <property type="entry name" value="APH"/>
    <property type="match status" value="1"/>
</dbReference>
<dbReference type="InterPro" id="IPR011009">
    <property type="entry name" value="Kinase-like_dom_sf"/>
</dbReference>
<feature type="domain" description="Aminoglycoside phosphotransferase" evidence="1">
    <location>
        <begin position="27"/>
        <end position="247"/>
    </location>
</feature>
<dbReference type="STRING" id="1413211.U473_02830"/>
<dbReference type="OrthoDB" id="2373610at2"/>
<organism evidence="2 3">
    <name type="scientific">Tepidibacillus decaturensis</name>
    <dbReference type="NCBI Taxonomy" id="1413211"/>
    <lineage>
        <taxon>Bacteria</taxon>
        <taxon>Bacillati</taxon>
        <taxon>Bacillota</taxon>
        <taxon>Bacilli</taxon>
        <taxon>Bacillales</taxon>
        <taxon>Bacillaceae</taxon>
        <taxon>Tepidibacillus</taxon>
    </lineage>
</organism>
<evidence type="ECO:0000313" key="3">
    <source>
        <dbReference type="Proteomes" id="UP000070352"/>
    </source>
</evidence>
<dbReference type="InterPro" id="IPR047175">
    <property type="entry name" value="CotS-like"/>
</dbReference>
<protein>
    <recommendedName>
        <fullName evidence="1">Aminoglycoside phosphotransferase domain-containing protein</fullName>
    </recommendedName>
</protein>
<dbReference type="PANTHER" id="PTHR39179">
    <property type="entry name" value="SPORE COAT PROTEIN I"/>
    <property type="match status" value="1"/>
</dbReference>
<gene>
    <name evidence="2" type="ORF">U473_02830</name>
</gene>
<reference evidence="2 3" key="1">
    <citation type="submission" date="2016-02" db="EMBL/GenBank/DDBJ databases">
        <title>Draft Genome for Tepidibacillus decaturensis nov. sp. Strain Z9, an Anaerobic, Moderately Thermophilic and Heterotrophic Bacterium from Deep Subsurface of the Illinois Basin, USA.</title>
        <authorList>
            <person name="Dong Y."/>
            <person name="Chang J.Y."/>
            <person name="Sanford R."/>
            <person name="Fouke B.W."/>
        </authorList>
    </citation>
    <scope>NUCLEOTIDE SEQUENCE [LARGE SCALE GENOMIC DNA]</scope>
    <source>
        <strain evidence="2 3">Z9</strain>
    </source>
</reference>
<dbReference type="RefSeq" id="WP_068723141.1">
    <property type="nucleotide sequence ID" value="NZ_LSKU01000001.1"/>
</dbReference>
<dbReference type="InterPro" id="IPR002575">
    <property type="entry name" value="Aminoglycoside_PTrfase"/>
</dbReference>
<sequence>MEEWLSQELINNYGIEPTQIKSLYHLWQVESNQGTWIIKAYPKQAILIHWLYDMTQALKRKGFAHFSQIVANRYQIPWFGTFEHPFMVMEYVEGRHADYHCLEDLSLVLNVLAEFHHHGSWIQTKAQPKKRSTIQEKWMDRLNEFKQLYQNLLFKTNLDPFEQQIITLGPDMIHFAERALETLDGQWMNRLQQEAIDNRMLAHRDVASHNFLIGEKTSMIDFDLAGYEVQILDVWQLFNRAMVEWEWDLNIFQQMEEQYQQNHKLRDQEKKLIHQLSLYPNEFFRESLGVYKRPEKYRRKNVSKMMNHYMEEWDRFTQYQKEIVRI</sequence>
<evidence type="ECO:0000313" key="2">
    <source>
        <dbReference type="EMBL" id="KXG43078.1"/>
    </source>
</evidence>
<name>A0A135L244_9BACI</name>
<dbReference type="Proteomes" id="UP000070352">
    <property type="component" value="Unassembled WGS sequence"/>
</dbReference>
<dbReference type="AlphaFoldDB" id="A0A135L244"/>
<keyword evidence="3" id="KW-1185">Reference proteome</keyword>
<dbReference type="EMBL" id="LSKU01000001">
    <property type="protein sequence ID" value="KXG43078.1"/>
    <property type="molecule type" value="Genomic_DNA"/>
</dbReference>
<dbReference type="Gene3D" id="3.30.200.20">
    <property type="entry name" value="Phosphorylase Kinase, domain 1"/>
    <property type="match status" value="1"/>
</dbReference>